<evidence type="ECO:0000256" key="5">
    <source>
        <dbReference type="ARBA" id="ARBA00022723"/>
    </source>
</evidence>
<dbReference type="GO" id="GO:0004452">
    <property type="term" value="F:isopentenyl-diphosphate delta-isomerase activity"/>
    <property type="evidence" value="ECO:0007669"/>
    <property type="project" value="UniProtKB-UniRule"/>
</dbReference>
<feature type="binding site" evidence="11">
    <location>
        <begin position="70"/>
        <end position="72"/>
    </location>
    <ligand>
        <name>FMN</name>
        <dbReference type="ChEBI" id="CHEBI:58210"/>
    </ligand>
</feature>
<dbReference type="EMBL" id="FUWO01000006">
    <property type="protein sequence ID" value="SJZ47726.1"/>
    <property type="molecule type" value="Genomic_DNA"/>
</dbReference>
<feature type="binding site" evidence="11">
    <location>
        <begin position="288"/>
        <end position="289"/>
    </location>
    <ligand>
        <name>FMN</name>
        <dbReference type="ChEBI" id="CHEBI:58210"/>
    </ligand>
</feature>
<dbReference type="PANTHER" id="PTHR43665:SF1">
    <property type="entry name" value="ISOPENTENYL-DIPHOSPHATE DELTA-ISOMERASE"/>
    <property type="match status" value="1"/>
</dbReference>
<evidence type="ECO:0000259" key="12">
    <source>
        <dbReference type="Pfam" id="PF01070"/>
    </source>
</evidence>
<comment type="similarity">
    <text evidence="11">Belongs to the IPP isomerase type 2 family.</text>
</comment>
<protein>
    <recommendedName>
        <fullName evidence="11">Isopentenyl-diphosphate delta-isomerase</fullName>
        <shortName evidence="11">IPP isomerase</shortName>
        <ecNumber evidence="11">5.3.3.2</ecNumber>
    </recommendedName>
    <alternativeName>
        <fullName evidence="11">Isopentenyl diphosphate:dimethylallyl diphosphate isomerase</fullName>
    </alternativeName>
    <alternativeName>
        <fullName evidence="11">Isopentenyl pyrophosphate isomerase</fullName>
    </alternativeName>
    <alternativeName>
        <fullName evidence="11">Type 2 isopentenyl diphosphate isomerase</fullName>
        <shortName evidence="11">IDI-2</shortName>
    </alternativeName>
</protein>
<keyword evidence="7 11" id="KW-0521">NADP</keyword>
<dbReference type="InterPro" id="IPR011179">
    <property type="entry name" value="IPdP_isomerase"/>
</dbReference>
<organism evidence="13 14">
    <name type="scientific">Globicatella sulfidifaciens DSM 15739</name>
    <dbReference type="NCBI Taxonomy" id="1121925"/>
    <lineage>
        <taxon>Bacteria</taxon>
        <taxon>Bacillati</taxon>
        <taxon>Bacillota</taxon>
        <taxon>Bacilli</taxon>
        <taxon>Lactobacillales</taxon>
        <taxon>Aerococcaceae</taxon>
        <taxon>Globicatella</taxon>
    </lineage>
</organism>
<gene>
    <name evidence="11" type="primary">fni</name>
    <name evidence="13" type="ORF">SAMN02746011_00901</name>
</gene>
<dbReference type="STRING" id="1121925.SAMN02746011_00901"/>
<comment type="cofactor">
    <cofactor evidence="11">
        <name>NADPH</name>
        <dbReference type="ChEBI" id="CHEBI:57783"/>
    </cofactor>
</comment>
<keyword evidence="6 11" id="KW-0460">Magnesium</keyword>
<keyword evidence="5 11" id="KW-0479">Metal-binding</keyword>
<feature type="binding site" evidence="11">
    <location>
        <position position="160"/>
    </location>
    <ligand>
        <name>Mg(2+)</name>
        <dbReference type="ChEBI" id="CHEBI:18420"/>
    </ligand>
</feature>
<keyword evidence="8 11" id="KW-0414">Isoprene biosynthesis</keyword>
<feature type="binding site" evidence="11">
    <location>
        <position position="191"/>
    </location>
    <ligand>
        <name>FMN</name>
        <dbReference type="ChEBI" id="CHEBI:58210"/>
    </ligand>
</feature>
<comment type="subunit">
    <text evidence="10 11">Homooctamer. Dimer of tetramers.</text>
</comment>
<dbReference type="Gene3D" id="3.20.20.70">
    <property type="entry name" value="Aldolase class I"/>
    <property type="match status" value="1"/>
</dbReference>
<proteinExistence type="inferred from homology"/>
<dbReference type="Pfam" id="PF01070">
    <property type="entry name" value="FMN_dh"/>
    <property type="match status" value="1"/>
</dbReference>
<reference evidence="14" key="1">
    <citation type="submission" date="2017-02" db="EMBL/GenBank/DDBJ databases">
        <authorList>
            <person name="Varghese N."/>
            <person name="Submissions S."/>
        </authorList>
    </citation>
    <scope>NUCLEOTIDE SEQUENCE [LARGE SCALE GENOMIC DNA]</scope>
    <source>
        <strain evidence="14">DSM 15739</strain>
    </source>
</reference>
<dbReference type="HAMAP" id="MF_00354">
    <property type="entry name" value="Idi_2"/>
    <property type="match status" value="1"/>
</dbReference>
<name>A0A1T4KZ68_9LACT</name>
<dbReference type="Proteomes" id="UP000189941">
    <property type="component" value="Unassembled WGS sequence"/>
</dbReference>
<evidence type="ECO:0000256" key="1">
    <source>
        <dbReference type="ARBA" id="ARBA00001917"/>
    </source>
</evidence>
<evidence type="ECO:0000256" key="10">
    <source>
        <dbReference type="ARBA" id="ARBA00025810"/>
    </source>
</evidence>
<dbReference type="GO" id="GO:0010181">
    <property type="term" value="F:FMN binding"/>
    <property type="evidence" value="ECO:0007669"/>
    <property type="project" value="UniProtKB-UniRule"/>
</dbReference>
<comment type="subcellular location">
    <subcellularLocation>
        <location evidence="11">Cytoplasm</location>
    </subcellularLocation>
</comment>
<keyword evidence="2 11" id="KW-0963">Cytoplasm</keyword>
<feature type="binding site" evidence="11">
    <location>
        <begin position="13"/>
        <end position="14"/>
    </location>
    <ligand>
        <name>substrate</name>
    </ligand>
</feature>
<evidence type="ECO:0000256" key="9">
    <source>
        <dbReference type="ARBA" id="ARBA00023235"/>
    </source>
</evidence>
<comment type="caution">
    <text evidence="11">Lacks conserved residue(s) required for the propagation of feature annotation.</text>
</comment>
<accession>A0A1T4KZ68</accession>
<dbReference type="GO" id="GO:0070402">
    <property type="term" value="F:NADPH binding"/>
    <property type="evidence" value="ECO:0007669"/>
    <property type="project" value="UniProtKB-UniRule"/>
</dbReference>
<evidence type="ECO:0000313" key="14">
    <source>
        <dbReference type="Proteomes" id="UP000189941"/>
    </source>
</evidence>
<feature type="binding site" evidence="11">
    <location>
        <position position="129"/>
    </location>
    <ligand>
        <name>FMN</name>
        <dbReference type="ChEBI" id="CHEBI:58210"/>
    </ligand>
</feature>
<keyword evidence="14" id="KW-1185">Reference proteome</keyword>
<sequence>MFQSQLPSFSQKRKDDHVKYALEQQSQKKISAFEGIRFVHQSFAPLTLEQIQLTTHWADTIHQAPFYINGMTGGSVKTKQYNEALGRVAAATGLAMATGSVSGALSDDSVRDSFTIVRKVNPNGFVMANLGAHHDLENAKRAVDLLEANALQIHLNVPQEIVMPEGDRDFTSWSKNIETIVRELPIPVIVKEVGFGMSRETIQHLIQLGVKNIDVSGRGGTNFIQIENERREKLDYQAIAGWGQTTPESLLEAQAFLNQTTILASGGINDYLDIVKALALGANAVGLSGRFLQMVHEQGVEQSVEMIENWKEAIQHLMLMLNAKSVKELHQVNLILPSELRNWAEARQIEWRHFGNRQQ</sequence>
<comment type="function">
    <text evidence="11">Involved in the biosynthesis of isoprenoids. Catalyzes the 1,3-allylic rearrangement of the homoallylic substrate isopentenyl (IPP) to its allylic isomer, dimethylallyl diphosphate (DMAPP).</text>
</comment>
<evidence type="ECO:0000256" key="8">
    <source>
        <dbReference type="ARBA" id="ARBA00023229"/>
    </source>
</evidence>
<feature type="binding site" evidence="11">
    <location>
        <position position="216"/>
    </location>
    <ligand>
        <name>FMN</name>
        <dbReference type="ChEBI" id="CHEBI:58210"/>
    </ligand>
</feature>
<feature type="binding site" evidence="11">
    <location>
        <position position="221"/>
    </location>
    <ligand>
        <name>FMN</name>
        <dbReference type="ChEBI" id="CHEBI:58210"/>
    </ligand>
</feature>
<dbReference type="OrthoDB" id="9795032at2"/>
<dbReference type="GO" id="GO:0008299">
    <property type="term" value="P:isoprenoid biosynthetic process"/>
    <property type="evidence" value="ECO:0007669"/>
    <property type="project" value="UniProtKB-UniRule"/>
</dbReference>
<evidence type="ECO:0000313" key="13">
    <source>
        <dbReference type="EMBL" id="SJZ47726.1"/>
    </source>
</evidence>
<dbReference type="PANTHER" id="PTHR43665">
    <property type="entry name" value="ISOPENTENYL-DIPHOSPHATE DELTA-ISOMERASE"/>
    <property type="match status" value="1"/>
</dbReference>
<dbReference type="SUPFAM" id="SSF51395">
    <property type="entry name" value="FMN-linked oxidoreductases"/>
    <property type="match status" value="1"/>
</dbReference>
<evidence type="ECO:0000256" key="4">
    <source>
        <dbReference type="ARBA" id="ARBA00022643"/>
    </source>
</evidence>
<evidence type="ECO:0000256" key="6">
    <source>
        <dbReference type="ARBA" id="ARBA00022842"/>
    </source>
</evidence>
<dbReference type="InterPro" id="IPR000262">
    <property type="entry name" value="FMN-dep_DH"/>
</dbReference>
<comment type="catalytic activity">
    <reaction evidence="11">
        <text>isopentenyl diphosphate = dimethylallyl diphosphate</text>
        <dbReference type="Rhea" id="RHEA:23284"/>
        <dbReference type="ChEBI" id="CHEBI:57623"/>
        <dbReference type="ChEBI" id="CHEBI:128769"/>
        <dbReference type="EC" id="5.3.3.2"/>
    </reaction>
</comment>
<dbReference type="AlphaFoldDB" id="A0A1T4KZ68"/>
<dbReference type="NCBIfam" id="TIGR02151">
    <property type="entry name" value="IPP_isom_2"/>
    <property type="match status" value="1"/>
</dbReference>
<dbReference type="CDD" id="cd02811">
    <property type="entry name" value="IDI-2_FMN"/>
    <property type="match status" value="1"/>
</dbReference>
<evidence type="ECO:0000256" key="3">
    <source>
        <dbReference type="ARBA" id="ARBA00022630"/>
    </source>
</evidence>
<evidence type="ECO:0000256" key="7">
    <source>
        <dbReference type="ARBA" id="ARBA00022857"/>
    </source>
</evidence>
<feature type="binding site" evidence="11">
    <location>
        <position position="159"/>
    </location>
    <ligand>
        <name>substrate</name>
    </ligand>
</feature>
<dbReference type="GO" id="GO:0005737">
    <property type="term" value="C:cytoplasm"/>
    <property type="evidence" value="ECO:0007669"/>
    <property type="project" value="UniProtKB-SubCell"/>
</dbReference>
<dbReference type="InterPro" id="IPR013785">
    <property type="entry name" value="Aldolase_TIM"/>
</dbReference>
<comment type="cofactor">
    <cofactor evidence="11">
        <name>Mg(2+)</name>
        <dbReference type="ChEBI" id="CHEBI:18420"/>
    </cofactor>
</comment>
<dbReference type="PIRSF" id="PIRSF003314">
    <property type="entry name" value="IPP_isomerase"/>
    <property type="match status" value="1"/>
</dbReference>
<comment type="cofactor">
    <cofactor evidence="1 11">
        <name>FMN</name>
        <dbReference type="ChEBI" id="CHEBI:58210"/>
    </cofactor>
</comment>
<dbReference type="RefSeq" id="WP_143412035.1">
    <property type="nucleotide sequence ID" value="NZ_FUWO01000006.1"/>
</dbReference>
<keyword evidence="3 11" id="KW-0285">Flavoprotein</keyword>
<dbReference type="EC" id="5.3.3.2" evidence="11"/>
<dbReference type="GO" id="GO:0016491">
    <property type="term" value="F:oxidoreductase activity"/>
    <property type="evidence" value="ECO:0007669"/>
    <property type="project" value="InterPro"/>
</dbReference>
<keyword evidence="9 11" id="KW-0413">Isomerase</keyword>
<feature type="binding site" evidence="11">
    <location>
        <position position="100"/>
    </location>
    <ligand>
        <name>FMN</name>
        <dbReference type="ChEBI" id="CHEBI:58210"/>
    </ligand>
</feature>
<evidence type="ECO:0000256" key="11">
    <source>
        <dbReference type="HAMAP-Rule" id="MF_00354"/>
    </source>
</evidence>
<keyword evidence="4 11" id="KW-0288">FMN</keyword>
<evidence type="ECO:0000256" key="2">
    <source>
        <dbReference type="ARBA" id="ARBA00022490"/>
    </source>
</evidence>
<feature type="domain" description="FMN-dependent dehydrogenase" evidence="12">
    <location>
        <begin position="169"/>
        <end position="331"/>
    </location>
</feature>
<dbReference type="GO" id="GO:0000287">
    <property type="term" value="F:magnesium ion binding"/>
    <property type="evidence" value="ECO:0007669"/>
    <property type="project" value="UniProtKB-UniRule"/>
</dbReference>